<sequence>MKKLFLLILLLPIVTIANPISTKLTAFQNAPTLPPTTVVIANHGGPASVITHQASFSADKTALSGQV</sequence>
<accession>A0A0F9NNR9</accession>
<protein>
    <submittedName>
        <fullName evidence="1">Uncharacterized protein</fullName>
    </submittedName>
</protein>
<dbReference type="EMBL" id="LAZR01003893">
    <property type="protein sequence ID" value="KKN13712.1"/>
    <property type="molecule type" value="Genomic_DNA"/>
</dbReference>
<comment type="caution">
    <text evidence="1">The sequence shown here is derived from an EMBL/GenBank/DDBJ whole genome shotgun (WGS) entry which is preliminary data.</text>
</comment>
<organism evidence="1">
    <name type="scientific">marine sediment metagenome</name>
    <dbReference type="NCBI Taxonomy" id="412755"/>
    <lineage>
        <taxon>unclassified sequences</taxon>
        <taxon>metagenomes</taxon>
        <taxon>ecological metagenomes</taxon>
    </lineage>
</organism>
<reference evidence="1" key="1">
    <citation type="journal article" date="2015" name="Nature">
        <title>Complex archaea that bridge the gap between prokaryotes and eukaryotes.</title>
        <authorList>
            <person name="Spang A."/>
            <person name="Saw J.H."/>
            <person name="Jorgensen S.L."/>
            <person name="Zaremba-Niedzwiedzka K."/>
            <person name="Martijn J."/>
            <person name="Lind A.E."/>
            <person name="van Eijk R."/>
            <person name="Schleper C."/>
            <person name="Guy L."/>
            <person name="Ettema T.J."/>
        </authorList>
    </citation>
    <scope>NUCLEOTIDE SEQUENCE</scope>
</reference>
<dbReference type="AlphaFoldDB" id="A0A0F9NNR9"/>
<proteinExistence type="predicted"/>
<name>A0A0F9NNR9_9ZZZZ</name>
<evidence type="ECO:0000313" key="1">
    <source>
        <dbReference type="EMBL" id="KKN13712.1"/>
    </source>
</evidence>
<gene>
    <name evidence="1" type="ORF">LCGC14_1003670</name>
</gene>
<feature type="non-terminal residue" evidence="1">
    <location>
        <position position="67"/>
    </location>
</feature>